<proteinExistence type="predicted"/>
<sequence length="86" mass="8988">MTANNKSSLPELANAPHRRGLTRFQGSPLSCSESQSDSQRSDGQLQLSWSGNHTVAPVPVPIEGGWGSPSAGAEEAGGGVQLYILR</sequence>
<feature type="compositionally biased region" description="Low complexity" evidence="1">
    <location>
        <begin position="27"/>
        <end position="48"/>
    </location>
</feature>
<gene>
    <name evidence="2" type="ORF">PLEPLA_LOCUS4643</name>
</gene>
<reference evidence="2" key="1">
    <citation type="submission" date="2020-03" db="EMBL/GenBank/DDBJ databases">
        <authorList>
            <person name="Weist P."/>
        </authorList>
    </citation>
    <scope>NUCLEOTIDE SEQUENCE</scope>
</reference>
<keyword evidence="3" id="KW-1185">Reference proteome</keyword>
<name>A0A9N7Y3K2_PLEPL</name>
<dbReference type="AlphaFoldDB" id="A0A9N7Y3K2"/>
<dbReference type="EMBL" id="CADEAL010000228">
    <property type="protein sequence ID" value="CAB1416850.1"/>
    <property type="molecule type" value="Genomic_DNA"/>
</dbReference>
<evidence type="ECO:0000256" key="1">
    <source>
        <dbReference type="SAM" id="MobiDB-lite"/>
    </source>
</evidence>
<accession>A0A9N7Y3K2</accession>
<organism evidence="2 3">
    <name type="scientific">Pleuronectes platessa</name>
    <name type="common">European plaice</name>
    <dbReference type="NCBI Taxonomy" id="8262"/>
    <lineage>
        <taxon>Eukaryota</taxon>
        <taxon>Metazoa</taxon>
        <taxon>Chordata</taxon>
        <taxon>Craniata</taxon>
        <taxon>Vertebrata</taxon>
        <taxon>Euteleostomi</taxon>
        <taxon>Actinopterygii</taxon>
        <taxon>Neopterygii</taxon>
        <taxon>Teleostei</taxon>
        <taxon>Neoteleostei</taxon>
        <taxon>Acanthomorphata</taxon>
        <taxon>Carangaria</taxon>
        <taxon>Pleuronectiformes</taxon>
        <taxon>Pleuronectoidei</taxon>
        <taxon>Pleuronectidae</taxon>
        <taxon>Pleuronectes</taxon>
    </lineage>
</organism>
<comment type="caution">
    <text evidence="2">The sequence shown here is derived from an EMBL/GenBank/DDBJ whole genome shotgun (WGS) entry which is preliminary data.</text>
</comment>
<protein>
    <submittedName>
        <fullName evidence="2">Uncharacterized protein</fullName>
    </submittedName>
</protein>
<evidence type="ECO:0000313" key="2">
    <source>
        <dbReference type="EMBL" id="CAB1416850.1"/>
    </source>
</evidence>
<feature type="region of interest" description="Disordered" evidence="1">
    <location>
        <begin position="1"/>
        <end position="79"/>
    </location>
</feature>
<evidence type="ECO:0000313" key="3">
    <source>
        <dbReference type="Proteomes" id="UP001153269"/>
    </source>
</evidence>
<dbReference type="Proteomes" id="UP001153269">
    <property type="component" value="Unassembled WGS sequence"/>
</dbReference>